<dbReference type="EMBL" id="JACAZH010000035">
    <property type="protein sequence ID" value="KAF7337265.1"/>
    <property type="molecule type" value="Genomic_DNA"/>
</dbReference>
<protein>
    <submittedName>
        <fullName evidence="2">Uncharacterized protein</fullName>
    </submittedName>
</protein>
<comment type="caution">
    <text evidence="2">The sequence shown here is derived from an EMBL/GenBank/DDBJ whole genome shotgun (WGS) entry which is preliminary data.</text>
</comment>
<evidence type="ECO:0000313" key="3">
    <source>
        <dbReference type="Proteomes" id="UP000623467"/>
    </source>
</evidence>
<sequence>MKGKQKEAAQENEYGEVRGVPGLGENTRIISWIWLSAGREGGIVGEEMYEGVKVEWCKAYARVKRWREEVLLLQEEMVRCLRTLEWQAKIWDGRAATEHYNSKVAYAPAHLEGARAYAARQAAVRRTLAARFRWLWWKLTDRIGGESVATSSESSGGRGGGRRQGR</sequence>
<gene>
    <name evidence="2" type="ORF">MSAN_02279000</name>
</gene>
<dbReference type="OrthoDB" id="3232711at2759"/>
<evidence type="ECO:0000256" key="1">
    <source>
        <dbReference type="SAM" id="MobiDB-lite"/>
    </source>
</evidence>
<accession>A0A8H6XB41</accession>
<evidence type="ECO:0000313" key="2">
    <source>
        <dbReference type="EMBL" id="KAF7337265.1"/>
    </source>
</evidence>
<reference evidence="2" key="1">
    <citation type="submission" date="2020-05" db="EMBL/GenBank/DDBJ databases">
        <title>Mycena genomes resolve the evolution of fungal bioluminescence.</title>
        <authorList>
            <person name="Tsai I.J."/>
        </authorList>
    </citation>
    <scope>NUCLEOTIDE SEQUENCE</scope>
    <source>
        <strain evidence="2">160909Yilan</strain>
    </source>
</reference>
<dbReference type="Proteomes" id="UP000623467">
    <property type="component" value="Unassembled WGS sequence"/>
</dbReference>
<organism evidence="2 3">
    <name type="scientific">Mycena sanguinolenta</name>
    <dbReference type="NCBI Taxonomy" id="230812"/>
    <lineage>
        <taxon>Eukaryota</taxon>
        <taxon>Fungi</taxon>
        <taxon>Dikarya</taxon>
        <taxon>Basidiomycota</taxon>
        <taxon>Agaricomycotina</taxon>
        <taxon>Agaricomycetes</taxon>
        <taxon>Agaricomycetidae</taxon>
        <taxon>Agaricales</taxon>
        <taxon>Marasmiineae</taxon>
        <taxon>Mycenaceae</taxon>
        <taxon>Mycena</taxon>
    </lineage>
</organism>
<feature type="region of interest" description="Disordered" evidence="1">
    <location>
        <begin position="147"/>
        <end position="166"/>
    </location>
</feature>
<keyword evidence="3" id="KW-1185">Reference proteome</keyword>
<name>A0A8H6XB41_9AGAR</name>
<proteinExistence type="predicted"/>
<dbReference type="AlphaFoldDB" id="A0A8H6XB41"/>